<comment type="caution">
    <text evidence="1">The sequence shown here is derived from an EMBL/GenBank/DDBJ whole genome shotgun (WGS) entry which is preliminary data.</text>
</comment>
<evidence type="ECO:0000313" key="1">
    <source>
        <dbReference type="EMBL" id="NMO21134.1"/>
    </source>
</evidence>
<dbReference type="InterPro" id="IPR021239">
    <property type="entry name" value="DUF2625"/>
</dbReference>
<dbReference type="Proteomes" id="UP000518300">
    <property type="component" value="Unassembled WGS sequence"/>
</dbReference>
<name>A0A848LUW9_9BACT</name>
<organism evidence="1 2">
    <name type="scientific">Pyxidicoccus fallax</name>
    <dbReference type="NCBI Taxonomy" id="394095"/>
    <lineage>
        <taxon>Bacteria</taxon>
        <taxon>Pseudomonadati</taxon>
        <taxon>Myxococcota</taxon>
        <taxon>Myxococcia</taxon>
        <taxon>Myxococcales</taxon>
        <taxon>Cystobacterineae</taxon>
        <taxon>Myxococcaceae</taxon>
        <taxon>Pyxidicoccus</taxon>
    </lineage>
</organism>
<gene>
    <name evidence="1" type="ORF">HG543_40740</name>
</gene>
<dbReference type="AlphaFoldDB" id="A0A848LUW9"/>
<dbReference type="Pfam" id="PF10946">
    <property type="entry name" value="DUF2625"/>
    <property type="match status" value="1"/>
</dbReference>
<dbReference type="RefSeq" id="WP_169350332.1">
    <property type="nucleotide sequence ID" value="NZ_JABBJJ010000298.1"/>
</dbReference>
<protein>
    <submittedName>
        <fullName evidence="1">DUF2625 family protein</fullName>
    </submittedName>
</protein>
<accession>A0A848LUW9</accession>
<sequence length="220" mass="24000">MTKTLDELINAKEPGWPVVREWLDGANKPVEVLDVSPRRGAEVLLALQVTTRSPMGAIAFQTGGLLVDHGWVRILGGGCARMEGDLARWNGLGGRPLVEPFNGAMLVAHDVLGGFFALDGGALGEGRGAAYYLAPDTLEWERLVDSYSELVAFLLTGDLAKFYEDFRWPGWEKDVAALSPDRGYSFVPPLFARDEGPGRERRDVPMVELLGMNLELADAT</sequence>
<proteinExistence type="predicted"/>
<evidence type="ECO:0000313" key="2">
    <source>
        <dbReference type="Proteomes" id="UP000518300"/>
    </source>
</evidence>
<reference evidence="1 2" key="1">
    <citation type="submission" date="2020-04" db="EMBL/GenBank/DDBJ databases">
        <title>Draft genome of Pyxidicoccus fallax type strain.</title>
        <authorList>
            <person name="Whitworth D.E."/>
        </authorList>
    </citation>
    <scope>NUCLEOTIDE SEQUENCE [LARGE SCALE GENOMIC DNA]</scope>
    <source>
        <strain evidence="1 2">DSM 14698</strain>
    </source>
</reference>
<keyword evidence="2" id="KW-1185">Reference proteome</keyword>
<dbReference type="EMBL" id="JABBJJ010000298">
    <property type="protein sequence ID" value="NMO21134.1"/>
    <property type="molecule type" value="Genomic_DNA"/>
</dbReference>